<sequence>MDKETIPSLALIVPCYNESEIFKHSLNILKNFLNCLVEEKKIKENSYILFIDDGSEDDSWQQIILASRELSCVRGIKLSRNCGHQVALIAGLSSVDTDICISIDADLQDDIQCIDKMVEKYKQGFEIVYGVRKDRSTDTVFKRGTAILFYQLMEKMGVEQIANHADYRLLSYRALQSLLKFKERNIYIRGLIPLLGYKQARVYYTRSERLAGESKYPLKKMLGLALEGITSFSIIPLRIICFIGFITCFISLIAIGYILTEKMMGYVVQGWASVLISIFFLGGVQLFSLGIIGEYIGKIYMEVKKRPKFFIEDTIMKE</sequence>
<dbReference type="RefSeq" id="WP_110438821.1">
    <property type="nucleotide sequence ID" value="NZ_CP046393.1"/>
</dbReference>
<evidence type="ECO:0000313" key="9">
    <source>
        <dbReference type="EMBL" id="PXZ00679.1"/>
    </source>
</evidence>
<dbReference type="InterPro" id="IPR050256">
    <property type="entry name" value="Glycosyltransferase_2"/>
</dbReference>
<evidence type="ECO:0000259" key="8">
    <source>
        <dbReference type="Pfam" id="PF00535"/>
    </source>
</evidence>
<dbReference type="SUPFAM" id="SSF53448">
    <property type="entry name" value="Nucleotide-diphospho-sugar transferases"/>
    <property type="match status" value="1"/>
</dbReference>
<evidence type="ECO:0000256" key="6">
    <source>
        <dbReference type="ARBA" id="ARBA00023136"/>
    </source>
</evidence>
<feature type="transmembrane region" description="Helical" evidence="7">
    <location>
        <begin position="239"/>
        <end position="259"/>
    </location>
</feature>
<accession>A0A318MXE7</accession>
<evidence type="ECO:0000256" key="7">
    <source>
        <dbReference type="SAM" id="Phobius"/>
    </source>
</evidence>
<dbReference type="PANTHER" id="PTHR48090:SF1">
    <property type="entry name" value="PROPHAGE BACTOPRENOL GLUCOSYL TRANSFERASE HOMOLOG"/>
    <property type="match status" value="1"/>
</dbReference>
<comment type="subcellular location">
    <subcellularLocation>
        <location evidence="1">Membrane</location>
        <topology evidence="1">Multi-pass membrane protein</topology>
    </subcellularLocation>
</comment>
<evidence type="ECO:0000256" key="4">
    <source>
        <dbReference type="ARBA" id="ARBA00022692"/>
    </source>
</evidence>
<evidence type="ECO:0000256" key="1">
    <source>
        <dbReference type="ARBA" id="ARBA00004141"/>
    </source>
</evidence>
<dbReference type="Gene3D" id="3.90.550.10">
    <property type="entry name" value="Spore Coat Polysaccharide Biosynthesis Protein SpsA, Chain A"/>
    <property type="match status" value="1"/>
</dbReference>
<gene>
    <name evidence="9" type="ORF">DK869_04560</name>
</gene>
<keyword evidence="3 9" id="KW-0808">Transferase</keyword>
<dbReference type="Pfam" id="PF00535">
    <property type="entry name" value="Glycos_transf_2"/>
    <property type="match status" value="1"/>
</dbReference>
<dbReference type="Proteomes" id="UP000247565">
    <property type="component" value="Unassembled WGS sequence"/>
</dbReference>
<name>A0A318MXE7_9PROT</name>
<keyword evidence="2" id="KW-0328">Glycosyltransferase</keyword>
<proteinExistence type="predicted"/>
<keyword evidence="6 7" id="KW-0472">Membrane</keyword>
<keyword evidence="5 7" id="KW-1133">Transmembrane helix</keyword>
<protein>
    <submittedName>
        <fullName evidence="9">Glycosyltransferase</fullName>
    </submittedName>
</protein>
<evidence type="ECO:0000313" key="10">
    <source>
        <dbReference type="Proteomes" id="UP000247565"/>
    </source>
</evidence>
<evidence type="ECO:0000256" key="5">
    <source>
        <dbReference type="ARBA" id="ARBA00022989"/>
    </source>
</evidence>
<organism evidence="9 10">
    <name type="scientific">Commensalibacter melissae</name>
    <dbReference type="NCBI Taxonomy" id="2070537"/>
    <lineage>
        <taxon>Bacteria</taxon>
        <taxon>Pseudomonadati</taxon>
        <taxon>Pseudomonadota</taxon>
        <taxon>Alphaproteobacteria</taxon>
        <taxon>Acetobacterales</taxon>
        <taxon>Acetobacteraceae</taxon>
    </lineage>
</organism>
<evidence type="ECO:0000256" key="3">
    <source>
        <dbReference type="ARBA" id="ARBA00022679"/>
    </source>
</evidence>
<dbReference type="InterPro" id="IPR001173">
    <property type="entry name" value="Glyco_trans_2-like"/>
</dbReference>
<keyword evidence="4 7" id="KW-0812">Transmembrane</keyword>
<dbReference type="OrthoDB" id="9807795at2"/>
<dbReference type="EMBL" id="QGLT01000002">
    <property type="protein sequence ID" value="PXZ00679.1"/>
    <property type="molecule type" value="Genomic_DNA"/>
</dbReference>
<dbReference type="CDD" id="cd04187">
    <property type="entry name" value="DPM1_like_bac"/>
    <property type="match status" value="1"/>
</dbReference>
<feature type="domain" description="Glycosyltransferase 2-like" evidence="8">
    <location>
        <begin position="11"/>
        <end position="145"/>
    </location>
</feature>
<feature type="transmembrane region" description="Helical" evidence="7">
    <location>
        <begin position="271"/>
        <end position="296"/>
    </location>
</feature>
<comment type="caution">
    <text evidence="9">The sequence shown here is derived from an EMBL/GenBank/DDBJ whole genome shotgun (WGS) entry which is preliminary data.</text>
</comment>
<dbReference type="InterPro" id="IPR029044">
    <property type="entry name" value="Nucleotide-diphossugar_trans"/>
</dbReference>
<reference evidence="9 10" key="1">
    <citation type="submission" date="2018-05" db="EMBL/GenBank/DDBJ databases">
        <title>Reference genomes for bee gut microbiota database.</title>
        <authorList>
            <person name="Ellegaard K.M."/>
        </authorList>
    </citation>
    <scope>NUCLEOTIDE SEQUENCE [LARGE SCALE GENOMIC DNA]</scope>
    <source>
        <strain evidence="9 10">ESL0284</strain>
    </source>
</reference>
<keyword evidence="10" id="KW-1185">Reference proteome</keyword>
<dbReference type="GO" id="GO:0005886">
    <property type="term" value="C:plasma membrane"/>
    <property type="evidence" value="ECO:0007669"/>
    <property type="project" value="TreeGrafter"/>
</dbReference>
<dbReference type="AlphaFoldDB" id="A0A318MXE7"/>
<dbReference type="PANTHER" id="PTHR48090">
    <property type="entry name" value="UNDECAPRENYL-PHOSPHATE 4-DEOXY-4-FORMAMIDO-L-ARABINOSE TRANSFERASE-RELATED"/>
    <property type="match status" value="1"/>
</dbReference>
<evidence type="ECO:0000256" key="2">
    <source>
        <dbReference type="ARBA" id="ARBA00022676"/>
    </source>
</evidence>
<dbReference type="GO" id="GO:0016757">
    <property type="term" value="F:glycosyltransferase activity"/>
    <property type="evidence" value="ECO:0007669"/>
    <property type="project" value="UniProtKB-KW"/>
</dbReference>